<proteinExistence type="predicted"/>
<sequence length="64" mass="7022">MPSHFPGRADEAVIIAYDSAGVSVPVKGSGLFLFYRLYKVQMPVLIKVSSNFADLVADNVPLYF</sequence>
<evidence type="ECO:0000313" key="1">
    <source>
        <dbReference type="EMBL" id="BBI31859.1"/>
    </source>
</evidence>
<dbReference type="AlphaFoldDB" id="A0A3T1D1G4"/>
<dbReference type="KEGG" id="cohn:KCTCHS21_12580"/>
<accession>A0A3T1D1G4</accession>
<evidence type="ECO:0000313" key="2">
    <source>
        <dbReference type="Proteomes" id="UP000289856"/>
    </source>
</evidence>
<protein>
    <submittedName>
        <fullName evidence="1">Uncharacterized protein</fullName>
    </submittedName>
</protein>
<name>A0A3T1D1G4_9BACL</name>
<gene>
    <name evidence="1" type="ORF">KCTCHS21_12580</name>
</gene>
<keyword evidence="2" id="KW-1185">Reference proteome</keyword>
<organism evidence="1 2">
    <name type="scientific">Cohnella abietis</name>
    <dbReference type="NCBI Taxonomy" id="2507935"/>
    <lineage>
        <taxon>Bacteria</taxon>
        <taxon>Bacillati</taxon>
        <taxon>Bacillota</taxon>
        <taxon>Bacilli</taxon>
        <taxon>Bacillales</taxon>
        <taxon>Paenibacillaceae</taxon>
        <taxon>Cohnella</taxon>
    </lineage>
</organism>
<reference evidence="1 2" key="1">
    <citation type="submission" date="2019-01" db="EMBL/GenBank/DDBJ databases">
        <title>Complete genome sequence of Cohnella hallensis HS21 isolated from Korean fir (Abies koreana) rhizospheric soil.</title>
        <authorList>
            <person name="Jiang L."/>
            <person name="Kang S.W."/>
            <person name="Kim S."/>
            <person name="Jung J."/>
            <person name="Kim C.Y."/>
            <person name="Kim D.H."/>
            <person name="Kim S.W."/>
            <person name="Lee J."/>
        </authorList>
    </citation>
    <scope>NUCLEOTIDE SEQUENCE [LARGE SCALE GENOMIC DNA]</scope>
    <source>
        <strain evidence="1 2">HS21</strain>
    </source>
</reference>
<dbReference type="Proteomes" id="UP000289856">
    <property type="component" value="Chromosome"/>
</dbReference>
<dbReference type="EMBL" id="AP019400">
    <property type="protein sequence ID" value="BBI31859.1"/>
    <property type="molecule type" value="Genomic_DNA"/>
</dbReference>